<name>A0A6G0XTS1_9STRA</name>
<dbReference type="GO" id="GO:0005634">
    <property type="term" value="C:nucleus"/>
    <property type="evidence" value="ECO:0007669"/>
    <property type="project" value="TreeGrafter"/>
</dbReference>
<keyword evidence="9" id="KW-1185">Reference proteome</keyword>
<comment type="catalytic activity">
    <reaction evidence="1">
        <text>Thiol-dependent hydrolysis of ester, thioester, amide, peptide and isopeptide bonds formed by the C-terminal Gly of ubiquitin (a 76-residue protein attached to proteins as an intracellular targeting signal).</text>
        <dbReference type="EC" id="3.4.19.12"/>
    </reaction>
</comment>
<organism evidence="8 9">
    <name type="scientific">Aphanomyces euteiches</name>
    <dbReference type="NCBI Taxonomy" id="100861"/>
    <lineage>
        <taxon>Eukaryota</taxon>
        <taxon>Sar</taxon>
        <taxon>Stramenopiles</taxon>
        <taxon>Oomycota</taxon>
        <taxon>Saprolegniomycetes</taxon>
        <taxon>Saprolegniales</taxon>
        <taxon>Verrucalvaceae</taxon>
        <taxon>Aphanomyces</taxon>
    </lineage>
</organism>
<dbReference type="InterPro" id="IPR018200">
    <property type="entry name" value="USP_CS"/>
</dbReference>
<dbReference type="Pfam" id="PF00443">
    <property type="entry name" value="UCH"/>
    <property type="match status" value="1"/>
</dbReference>
<dbReference type="Proteomes" id="UP000481153">
    <property type="component" value="Unassembled WGS sequence"/>
</dbReference>
<dbReference type="GO" id="GO:0004843">
    <property type="term" value="F:cysteine-type deubiquitinase activity"/>
    <property type="evidence" value="ECO:0007669"/>
    <property type="project" value="UniProtKB-EC"/>
</dbReference>
<evidence type="ECO:0000259" key="7">
    <source>
        <dbReference type="PROSITE" id="PS50235"/>
    </source>
</evidence>
<dbReference type="SUPFAM" id="SSF54001">
    <property type="entry name" value="Cysteine proteinases"/>
    <property type="match status" value="1"/>
</dbReference>
<evidence type="ECO:0000256" key="2">
    <source>
        <dbReference type="ARBA" id="ARBA00009085"/>
    </source>
</evidence>
<reference evidence="8 9" key="1">
    <citation type="submission" date="2019-07" db="EMBL/GenBank/DDBJ databases">
        <title>Genomics analysis of Aphanomyces spp. identifies a new class of oomycete effector associated with host adaptation.</title>
        <authorList>
            <person name="Gaulin E."/>
        </authorList>
    </citation>
    <scope>NUCLEOTIDE SEQUENCE [LARGE SCALE GENOMIC DNA]</scope>
    <source>
        <strain evidence="8 9">ATCC 201684</strain>
    </source>
</reference>
<dbReference type="PROSITE" id="PS00973">
    <property type="entry name" value="USP_2"/>
    <property type="match status" value="1"/>
</dbReference>
<evidence type="ECO:0000256" key="4">
    <source>
        <dbReference type="ARBA" id="ARBA00022670"/>
    </source>
</evidence>
<sequence>MGNGGISGISRQELHGFPPDEKFFGLENFGNTCYCNSILQVLYFCAPFRAHLIEYYQSKGLQKKKLDLKDRTLLDCMAELFHKISQQKKTTGYVTPKSFVAKLQSENEMFRGPMHQDAHEFLNYVLNQICDLVEAEHKKDSSSSPPSSPTSPSSSSRSPFKTWVHEIFEGVLTNETKCLECNTVTHRDEAFLDLSIEIEPNTSLFYCLKKFGITETLAGDEKFFCDKCRSLQNAEKRMHLKRIPHVLALHLKRFKYMEKTQSFAKLFHRIVFSAELKLPTLITECASIDSTKLYELFAVVIHIGNGMDYGHYVCLIQCHDQWLLFDDESVQLVQEDILEHCFGYEKDESPSNTATGYLVFYRLIE</sequence>
<dbReference type="InterPro" id="IPR028889">
    <property type="entry name" value="USP"/>
</dbReference>
<protein>
    <recommendedName>
        <fullName evidence="3">ubiquitinyl hydrolase 1</fullName>
        <ecNumber evidence="3">3.4.19.12</ecNumber>
    </recommendedName>
</protein>
<dbReference type="Gene3D" id="3.90.70.10">
    <property type="entry name" value="Cysteine proteinases"/>
    <property type="match status" value="1"/>
</dbReference>
<comment type="caution">
    <text evidence="8">The sequence shown here is derived from an EMBL/GenBank/DDBJ whole genome shotgun (WGS) entry which is preliminary data.</text>
</comment>
<evidence type="ECO:0000256" key="1">
    <source>
        <dbReference type="ARBA" id="ARBA00000707"/>
    </source>
</evidence>
<dbReference type="EMBL" id="VJMJ01000012">
    <property type="protein sequence ID" value="KAF0743822.1"/>
    <property type="molecule type" value="Genomic_DNA"/>
</dbReference>
<dbReference type="GO" id="GO:0016579">
    <property type="term" value="P:protein deubiquitination"/>
    <property type="evidence" value="ECO:0007669"/>
    <property type="project" value="InterPro"/>
</dbReference>
<dbReference type="PROSITE" id="PS00972">
    <property type="entry name" value="USP_1"/>
    <property type="match status" value="1"/>
</dbReference>
<evidence type="ECO:0000256" key="3">
    <source>
        <dbReference type="ARBA" id="ARBA00012759"/>
    </source>
</evidence>
<dbReference type="PROSITE" id="PS50235">
    <property type="entry name" value="USP_3"/>
    <property type="match status" value="1"/>
</dbReference>
<dbReference type="InterPro" id="IPR050164">
    <property type="entry name" value="Peptidase_C19"/>
</dbReference>
<evidence type="ECO:0000313" key="9">
    <source>
        <dbReference type="Proteomes" id="UP000481153"/>
    </source>
</evidence>
<dbReference type="PANTHER" id="PTHR24006">
    <property type="entry name" value="UBIQUITIN CARBOXYL-TERMINAL HYDROLASE"/>
    <property type="match status" value="1"/>
</dbReference>
<dbReference type="AlphaFoldDB" id="A0A6G0XTS1"/>
<gene>
    <name evidence="8" type="ORF">Ae201684_001468</name>
</gene>
<dbReference type="InterPro" id="IPR038765">
    <property type="entry name" value="Papain-like_cys_pep_sf"/>
</dbReference>
<proteinExistence type="inferred from homology"/>
<dbReference type="EC" id="3.4.19.12" evidence="3"/>
<dbReference type="GO" id="GO:0006508">
    <property type="term" value="P:proteolysis"/>
    <property type="evidence" value="ECO:0007669"/>
    <property type="project" value="UniProtKB-KW"/>
</dbReference>
<dbReference type="VEuPathDB" id="FungiDB:AeMF1_002706"/>
<dbReference type="PANTHER" id="PTHR24006:SF733">
    <property type="entry name" value="RE52890P"/>
    <property type="match status" value="1"/>
</dbReference>
<keyword evidence="4" id="KW-0645">Protease</keyword>
<evidence type="ECO:0000256" key="6">
    <source>
        <dbReference type="SAM" id="MobiDB-lite"/>
    </source>
</evidence>
<feature type="compositionally biased region" description="Low complexity" evidence="6">
    <location>
        <begin position="142"/>
        <end position="158"/>
    </location>
</feature>
<evidence type="ECO:0000313" key="8">
    <source>
        <dbReference type="EMBL" id="KAF0743822.1"/>
    </source>
</evidence>
<dbReference type="GO" id="GO:0005829">
    <property type="term" value="C:cytosol"/>
    <property type="evidence" value="ECO:0007669"/>
    <property type="project" value="TreeGrafter"/>
</dbReference>
<evidence type="ECO:0000256" key="5">
    <source>
        <dbReference type="ARBA" id="ARBA00022801"/>
    </source>
</evidence>
<comment type="similarity">
    <text evidence="2">Belongs to the peptidase C19 family.</text>
</comment>
<feature type="region of interest" description="Disordered" evidence="6">
    <location>
        <begin position="138"/>
        <end position="158"/>
    </location>
</feature>
<accession>A0A6G0XTS1</accession>
<keyword evidence="5" id="KW-0378">Hydrolase</keyword>
<dbReference type="InterPro" id="IPR001394">
    <property type="entry name" value="Peptidase_C19_UCH"/>
</dbReference>
<feature type="domain" description="USP" evidence="7">
    <location>
        <begin position="24"/>
        <end position="364"/>
    </location>
</feature>